<organism evidence="2 3">
    <name type="scientific">Quercus suber</name>
    <name type="common">Cork oak</name>
    <dbReference type="NCBI Taxonomy" id="58331"/>
    <lineage>
        <taxon>Eukaryota</taxon>
        <taxon>Viridiplantae</taxon>
        <taxon>Streptophyta</taxon>
        <taxon>Embryophyta</taxon>
        <taxon>Tracheophyta</taxon>
        <taxon>Spermatophyta</taxon>
        <taxon>Magnoliopsida</taxon>
        <taxon>eudicotyledons</taxon>
        <taxon>Gunneridae</taxon>
        <taxon>Pentapetalae</taxon>
        <taxon>rosids</taxon>
        <taxon>fabids</taxon>
        <taxon>Fagales</taxon>
        <taxon>Fagaceae</taxon>
        <taxon>Quercus</taxon>
    </lineage>
</organism>
<evidence type="ECO:0000313" key="2">
    <source>
        <dbReference type="EMBL" id="KAK7844416.1"/>
    </source>
</evidence>
<sequence>MSTLYAILRLATEKMEERNLDEMKKRLKEMEEEATTLREMQAKVEKEMGAVQDEMKKQLKEMEEEATALREMQAKVEKEMGVVQGSKILYLFFRFL</sequence>
<protein>
    <submittedName>
        <fullName evidence="2">Polyadenylate-binding protein 3</fullName>
    </submittedName>
</protein>
<reference evidence="2 3" key="1">
    <citation type="journal article" date="2018" name="Sci. Data">
        <title>The draft genome sequence of cork oak.</title>
        <authorList>
            <person name="Ramos A.M."/>
            <person name="Usie A."/>
            <person name="Barbosa P."/>
            <person name="Barros P.M."/>
            <person name="Capote T."/>
            <person name="Chaves I."/>
            <person name="Simoes F."/>
            <person name="Abreu I."/>
            <person name="Carrasquinho I."/>
            <person name="Faro C."/>
            <person name="Guimaraes J.B."/>
            <person name="Mendonca D."/>
            <person name="Nobrega F."/>
            <person name="Rodrigues L."/>
            <person name="Saibo N.J.M."/>
            <person name="Varela M.C."/>
            <person name="Egas C."/>
            <person name="Matos J."/>
            <person name="Miguel C.M."/>
            <person name="Oliveira M.M."/>
            <person name="Ricardo C.P."/>
            <person name="Goncalves S."/>
        </authorList>
    </citation>
    <scope>NUCLEOTIDE SEQUENCE [LARGE SCALE GENOMIC DNA]</scope>
    <source>
        <strain evidence="3">cv. HL8</strain>
    </source>
</reference>
<name>A0AAW0L283_QUESU</name>
<gene>
    <name evidence="2" type="primary">PABN3_1</name>
    <name evidence="2" type="ORF">CFP56_010937</name>
</gene>
<comment type="caution">
    <text evidence="2">The sequence shown here is derived from an EMBL/GenBank/DDBJ whole genome shotgun (WGS) entry which is preliminary data.</text>
</comment>
<feature type="coiled-coil region" evidence="1">
    <location>
        <begin position="13"/>
        <end position="79"/>
    </location>
</feature>
<evidence type="ECO:0000256" key="1">
    <source>
        <dbReference type="SAM" id="Coils"/>
    </source>
</evidence>
<evidence type="ECO:0000313" key="3">
    <source>
        <dbReference type="Proteomes" id="UP000237347"/>
    </source>
</evidence>
<dbReference type="Proteomes" id="UP000237347">
    <property type="component" value="Unassembled WGS sequence"/>
</dbReference>
<proteinExistence type="predicted"/>
<dbReference type="EMBL" id="PKMF04000186">
    <property type="protein sequence ID" value="KAK7844416.1"/>
    <property type="molecule type" value="Genomic_DNA"/>
</dbReference>
<keyword evidence="1" id="KW-0175">Coiled coil</keyword>
<accession>A0AAW0L283</accession>
<dbReference type="AlphaFoldDB" id="A0AAW0L283"/>
<keyword evidence="3" id="KW-1185">Reference proteome</keyword>